<dbReference type="GO" id="GO:0005886">
    <property type="term" value="C:plasma membrane"/>
    <property type="evidence" value="ECO:0007669"/>
    <property type="project" value="TreeGrafter"/>
</dbReference>
<accession>A0A327SRE9</accession>
<protein>
    <submittedName>
        <fullName evidence="3">Uncharacterized membrane protein YhaH (DUF805 family)</fullName>
    </submittedName>
</protein>
<comment type="caution">
    <text evidence="3">The sequence shown here is derived from an EMBL/GenBank/DDBJ whole genome shotgun (WGS) entry which is preliminary data.</text>
</comment>
<keyword evidence="2" id="KW-0472">Membrane</keyword>
<keyword evidence="2" id="KW-0812">Transmembrane</keyword>
<dbReference type="InterPro" id="IPR008523">
    <property type="entry name" value="DUF805"/>
</dbReference>
<reference evidence="3 4" key="1">
    <citation type="submission" date="2018-06" db="EMBL/GenBank/DDBJ databases">
        <title>Genomic Encyclopedia of Archaeal and Bacterial Type Strains, Phase II (KMG-II): from individual species to whole genera.</title>
        <authorList>
            <person name="Goeker M."/>
        </authorList>
    </citation>
    <scope>NUCLEOTIDE SEQUENCE [LARGE SCALE GENOMIC DNA]</scope>
    <source>
        <strain evidence="3 4">DSM 14825</strain>
    </source>
</reference>
<dbReference type="EMBL" id="QLLR01000007">
    <property type="protein sequence ID" value="RAJ31880.1"/>
    <property type="molecule type" value="Genomic_DNA"/>
</dbReference>
<evidence type="ECO:0000313" key="4">
    <source>
        <dbReference type="Proteomes" id="UP000249754"/>
    </source>
</evidence>
<keyword evidence="2" id="KW-1133">Transmembrane helix</keyword>
<organism evidence="3 4">
    <name type="scientific">Pedobacter cryoconitis</name>
    <dbReference type="NCBI Taxonomy" id="188932"/>
    <lineage>
        <taxon>Bacteria</taxon>
        <taxon>Pseudomonadati</taxon>
        <taxon>Bacteroidota</taxon>
        <taxon>Sphingobacteriia</taxon>
        <taxon>Sphingobacteriales</taxon>
        <taxon>Sphingobacteriaceae</taxon>
        <taxon>Pedobacter</taxon>
    </lineage>
</organism>
<dbReference type="AlphaFoldDB" id="A0A327SRE9"/>
<dbReference type="PANTHER" id="PTHR34980">
    <property type="entry name" value="INNER MEMBRANE PROTEIN-RELATED-RELATED"/>
    <property type="match status" value="1"/>
</dbReference>
<dbReference type="PANTHER" id="PTHR34980:SF3">
    <property type="entry name" value="BLR8105 PROTEIN"/>
    <property type="match status" value="1"/>
</dbReference>
<dbReference type="Proteomes" id="UP000249754">
    <property type="component" value="Unassembled WGS sequence"/>
</dbReference>
<proteinExistence type="predicted"/>
<feature type="compositionally biased region" description="Polar residues" evidence="1">
    <location>
        <begin position="109"/>
        <end position="119"/>
    </location>
</feature>
<dbReference type="RefSeq" id="WP_111633578.1">
    <property type="nucleotide sequence ID" value="NZ_QLLR01000007.1"/>
</dbReference>
<evidence type="ECO:0000256" key="1">
    <source>
        <dbReference type="SAM" id="MobiDB-lite"/>
    </source>
</evidence>
<dbReference type="Pfam" id="PF05656">
    <property type="entry name" value="DUF805"/>
    <property type="match status" value="1"/>
</dbReference>
<name>A0A327SRE9_9SPHI</name>
<dbReference type="OrthoDB" id="9812349at2"/>
<feature type="transmembrane region" description="Helical" evidence="2">
    <location>
        <begin position="47"/>
        <end position="66"/>
    </location>
</feature>
<feature type="region of interest" description="Disordered" evidence="1">
    <location>
        <begin position="100"/>
        <end position="119"/>
    </location>
</feature>
<gene>
    <name evidence="3" type="ORF">LY11_02037</name>
</gene>
<feature type="transmembrane region" description="Helical" evidence="2">
    <location>
        <begin position="17"/>
        <end position="35"/>
    </location>
</feature>
<evidence type="ECO:0000256" key="2">
    <source>
        <dbReference type="SAM" id="Phobius"/>
    </source>
</evidence>
<evidence type="ECO:0000313" key="3">
    <source>
        <dbReference type="EMBL" id="RAJ31880.1"/>
    </source>
</evidence>
<sequence>MIKKFFSFNGRIHNSEYFISLFIFLFEVIMMQNMFSGLNANISSIKLIIYGLINIVFLWLLIAQSAKRCHDLGKSGWWQLVPFYGFVMIFKNGQIGANKYGENPRGENELSSFKNRTGN</sequence>